<dbReference type="GO" id="GO:1901909">
    <property type="term" value="P:diadenosine hexaphosphate catabolic process"/>
    <property type="evidence" value="ECO:0007669"/>
    <property type="project" value="TreeGrafter"/>
</dbReference>
<evidence type="ECO:0000256" key="1">
    <source>
        <dbReference type="ARBA" id="ARBA00001946"/>
    </source>
</evidence>
<accession>A0A1M5NAX5</accession>
<dbReference type="GO" id="GO:0034431">
    <property type="term" value="F:bis(5'-adenosyl)-hexaphosphatase activity"/>
    <property type="evidence" value="ECO:0007669"/>
    <property type="project" value="TreeGrafter"/>
</dbReference>
<dbReference type="GO" id="GO:0046872">
    <property type="term" value="F:metal ion binding"/>
    <property type="evidence" value="ECO:0007669"/>
    <property type="project" value="UniProtKB-KW"/>
</dbReference>
<dbReference type="CDD" id="cd04666">
    <property type="entry name" value="NUDIX_DIPP2_like_Nudt4"/>
    <property type="match status" value="1"/>
</dbReference>
<dbReference type="InterPro" id="IPR015797">
    <property type="entry name" value="NUDIX_hydrolase-like_dom_sf"/>
</dbReference>
<keyword evidence="7" id="KW-1185">Reference proteome</keyword>
<dbReference type="GO" id="GO:0008486">
    <property type="term" value="F:diphosphoinositol-polyphosphate diphosphatase activity"/>
    <property type="evidence" value="ECO:0007669"/>
    <property type="project" value="TreeGrafter"/>
</dbReference>
<dbReference type="AlphaFoldDB" id="A0A1M5NAX5"/>
<organism evidence="6 7">
    <name type="scientific">Cognatiyoonia sediminum</name>
    <dbReference type="NCBI Taxonomy" id="1508389"/>
    <lineage>
        <taxon>Bacteria</taxon>
        <taxon>Pseudomonadati</taxon>
        <taxon>Pseudomonadota</taxon>
        <taxon>Alphaproteobacteria</taxon>
        <taxon>Rhodobacterales</taxon>
        <taxon>Paracoccaceae</taxon>
        <taxon>Cognatiyoonia</taxon>
    </lineage>
</organism>
<keyword evidence="2" id="KW-0479">Metal-binding</keyword>
<dbReference type="GO" id="GO:0034432">
    <property type="term" value="F:bis(5'-adenosyl)-pentaphosphatase activity"/>
    <property type="evidence" value="ECO:0007669"/>
    <property type="project" value="TreeGrafter"/>
</dbReference>
<reference evidence="6 7" key="1">
    <citation type="submission" date="2016-11" db="EMBL/GenBank/DDBJ databases">
        <authorList>
            <person name="Jaros S."/>
            <person name="Januszkiewicz K."/>
            <person name="Wedrychowicz H."/>
        </authorList>
    </citation>
    <scope>NUCLEOTIDE SEQUENCE [LARGE SCALE GENOMIC DNA]</scope>
    <source>
        <strain evidence="6 7">DSM 28715</strain>
    </source>
</reference>
<keyword evidence="3" id="KW-0378">Hydrolase</keyword>
<dbReference type="EMBL" id="FQXB01000001">
    <property type="protein sequence ID" value="SHG86680.1"/>
    <property type="molecule type" value="Genomic_DNA"/>
</dbReference>
<dbReference type="Gene3D" id="3.90.79.10">
    <property type="entry name" value="Nucleoside Triphosphate Pyrophosphohydrolase"/>
    <property type="match status" value="1"/>
</dbReference>
<comment type="cofactor">
    <cofactor evidence="1">
        <name>Mg(2+)</name>
        <dbReference type="ChEBI" id="CHEBI:18420"/>
    </cofactor>
</comment>
<evidence type="ECO:0000256" key="4">
    <source>
        <dbReference type="ARBA" id="ARBA00022842"/>
    </source>
</evidence>
<keyword evidence="4" id="KW-0460">Magnesium</keyword>
<evidence type="ECO:0000313" key="7">
    <source>
        <dbReference type="Proteomes" id="UP000184074"/>
    </source>
</evidence>
<dbReference type="OrthoDB" id="7066910at2"/>
<evidence type="ECO:0000313" key="6">
    <source>
        <dbReference type="EMBL" id="SHG86680.1"/>
    </source>
</evidence>
<dbReference type="InterPro" id="IPR047198">
    <property type="entry name" value="DDP-like_NUDIX"/>
</dbReference>
<dbReference type="PANTHER" id="PTHR12629">
    <property type="entry name" value="DIPHOSPHOINOSITOL POLYPHOSPHATE PHOSPHOHYDROLASE"/>
    <property type="match status" value="1"/>
</dbReference>
<dbReference type="RefSeq" id="WP_072899993.1">
    <property type="nucleotide sequence ID" value="NZ_FQXB01000001.1"/>
</dbReference>
<dbReference type="GO" id="GO:0071543">
    <property type="term" value="P:diphosphoinositol polyphosphate metabolic process"/>
    <property type="evidence" value="ECO:0007669"/>
    <property type="project" value="TreeGrafter"/>
</dbReference>
<dbReference type="GO" id="GO:0000298">
    <property type="term" value="F:endopolyphosphatase activity"/>
    <property type="evidence" value="ECO:0007669"/>
    <property type="project" value="TreeGrafter"/>
</dbReference>
<dbReference type="SUPFAM" id="SSF55811">
    <property type="entry name" value="Nudix"/>
    <property type="match status" value="1"/>
</dbReference>
<name>A0A1M5NAX5_9RHOB</name>
<dbReference type="Pfam" id="PF00293">
    <property type="entry name" value="NUDIX"/>
    <property type="match status" value="1"/>
</dbReference>
<dbReference type="PROSITE" id="PS51462">
    <property type="entry name" value="NUDIX"/>
    <property type="match status" value="1"/>
</dbReference>
<evidence type="ECO:0000259" key="5">
    <source>
        <dbReference type="PROSITE" id="PS51462"/>
    </source>
</evidence>
<dbReference type="STRING" id="1508389.SAMN05444003_1290"/>
<feature type="domain" description="Nudix hydrolase" evidence="5">
    <location>
        <begin position="28"/>
        <end position="159"/>
    </location>
</feature>
<sequence>MAQAKSKDQKTKKRGQLPIKLRVGGKTDVRTQFAALCYRYEGEKLKICMVTSRRSGRWILPKGWPMHKQTPAEAAAQEAWEEAGVTGKAIDRCLGVYSYVKPLSENPAPVVVMIYPVSVDQIHDKWPEQKERKRKWVSPKKAAKKLQEPELRRIVSTFDPALLSR</sequence>
<evidence type="ECO:0000256" key="2">
    <source>
        <dbReference type="ARBA" id="ARBA00022723"/>
    </source>
</evidence>
<proteinExistence type="predicted"/>
<protein>
    <submittedName>
        <fullName evidence="6">8-oxo-dGTP pyrophosphatase MutT, NUDIX family</fullName>
    </submittedName>
</protein>
<dbReference type="InterPro" id="IPR000086">
    <property type="entry name" value="NUDIX_hydrolase_dom"/>
</dbReference>
<dbReference type="GO" id="GO:0005737">
    <property type="term" value="C:cytoplasm"/>
    <property type="evidence" value="ECO:0007669"/>
    <property type="project" value="TreeGrafter"/>
</dbReference>
<gene>
    <name evidence="6" type="ORF">SAMN05444003_1290</name>
</gene>
<dbReference type="PANTHER" id="PTHR12629:SF0">
    <property type="entry name" value="DIPHOSPHOINOSITOL-POLYPHOSPHATE DIPHOSPHATASE"/>
    <property type="match status" value="1"/>
</dbReference>
<dbReference type="Proteomes" id="UP000184074">
    <property type="component" value="Unassembled WGS sequence"/>
</dbReference>
<dbReference type="GO" id="GO:1901911">
    <property type="term" value="P:adenosine 5'-(hexahydrogen pentaphosphate) catabolic process"/>
    <property type="evidence" value="ECO:0007669"/>
    <property type="project" value="TreeGrafter"/>
</dbReference>
<dbReference type="GO" id="GO:1901907">
    <property type="term" value="P:diadenosine pentaphosphate catabolic process"/>
    <property type="evidence" value="ECO:0007669"/>
    <property type="project" value="TreeGrafter"/>
</dbReference>
<evidence type="ECO:0000256" key="3">
    <source>
        <dbReference type="ARBA" id="ARBA00022801"/>
    </source>
</evidence>